<evidence type="ECO:0000256" key="13">
    <source>
        <dbReference type="SAM" id="MobiDB-lite"/>
    </source>
</evidence>
<reference evidence="18" key="1">
    <citation type="journal article" date="2019" name="G3 (Bethesda)">
        <title>Genome Assemblies of Two Rare Opportunistic Yeast Pathogens: Diutina rugosa (syn. Candida rugosa) and Trichomonascus ciferrii (syn. Candida ciferrii).</title>
        <authorList>
            <person name="Mixao V."/>
            <person name="Saus E."/>
            <person name="Hansen A.P."/>
            <person name="Lass-Florl C."/>
            <person name="Gabaldon T."/>
        </authorList>
    </citation>
    <scope>NUCLEOTIDE SEQUENCE</scope>
    <source>
        <strain evidence="18">CBS 4856</strain>
    </source>
</reference>
<dbReference type="PROSITE" id="PS50886">
    <property type="entry name" value="TRBD"/>
    <property type="match status" value="1"/>
</dbReference>
<dbReference type="GO" id="GO:0005743">
    <property type="term" value="C:mitochondrial inner membrane"/>
    <property type="evidence" value="ECO:0007669"/>
    <property type="project" value="TreeGrafter"/>
</dbReference>
<organism evidence="18 19">
    <name type="scientific">Trichomonascus ciferrii</name>
    <dbReference type="NCBI Taxonomy" id="44093"/>
    <lineage>
        <taxon>Eukaryota</taxon>
        <taxon>Fungi</taxon>
        <taxon>Dikarya</taxon>
        <taxon>Ascomycota</taxon>
        <taxon>Saccharomycotina</taxon>
        <taxon>Dipodascomycetes</taxon>
        <taxon>Dipodascales</taxon>
        <taxon>Trichomonascaceae</taxon>
        <taxon>Trichomonascus</taxon>
        <taxon>Trichomonascus ciferrii complex</taxon>
    </lineage>
</organism>
<dbReference type="GO" id="GO:0032991">
    <property type="term" value="C:protein-containing complex"/>
    <property type="evidence" value="ECO:0007669"/>
    <property type="project" value="UniProtKB-ARBA"/>
</dbReference>
<dbReference type="GO" id="GO:0016887">
    <property type="term" value="F:ATP hydrolysis activity"/>
    <property type="evidence" value="ECO:0007669"/>
    <property type="project" value="InterPro"/>
</dbReference>
<dbReference type="OrthoDB" id="6500128at2759"/>
<feature type="domain" description="ABC transporter" evidence="16">
    <location>
        <begin position="390"/>
        <end position="635"/>
    </location>
</feature>
<keyword evidence="8" id="KW-0067">ATP-binding</keyword>
<feature type="transmembrane region" description="Helical" evidence="14">
    <location>
        <begin position="294"/>
        <end position="314"/>
    </location>
</feature>
<evidence type="ECO:0000256" key="11">
    <source>
        <dbReference type="ARBA" id="ARBA00023136"/>
    </source>
</evidence>
<dbReference type="GO" id="GO:0065003">
    <property type="term" value="P:protein-containing complex assembly"/>
    <property type="evidence" value="ECO:0007669"/>
    <property type="project" value="UniProtKB-ARBA"/>
</dbReference>
<keyword evidence="9 12" id="KW-0694">RNA-binding</keyword>
<dbReference type="Proteomes" id="UP000761534">
    <property type="component" value="Unassembled WGS sequence"/>
</dbReference>
<evidence type="ECO:0000256" key="1">
    <source>
        <dbReference type="ARBA" id="ARBA00004141"/>
    </source>
</evidence>
<dbReference type="Gene3D" id="2.40.50.140">
    <property type="entry name" value="Nucleic acid-binding proteins"/>
    <property type="match status" value="1"/>
</dbReference>
<evidence type="ECO:0000256" key="7">
    <source>
        <dbReference type="ARBA" id="ARBA00022741"/>
    </source>
</evidence>
<evidence type="ECO:0000256" key="14">
    <source>
        <dbReference type="SAM" id="Phobius"/>
    </source>
</evidence>
<dbReference type="GO" id="GO:0005524">
    <property type="term" value="F:ATP binding"/>
    <property type="evidence" value="ECO:0007669"/>
    <property type="project" value="UniProtKB-KW"/>
</dbReference>
<evidence type="ECO:0000256" key="10">
    <source>
        <dbReference type="ARBA" id="ARBA00022989"/>
    </source>
</evidence>
<dbReference type="PANTHER" id="PTHR43394:SF1">
    <property type="entry name" value="ATP-BINDING CASSETTE SUB-FAMILY B MEMBER 10, MITOCHONDRIAL"/>
    <property type="match status" value="1"/>
</dbReference>
<keyword evidence="10 14" id="KW-1133">Transmembrane helix</keyword>
<dbReference type="SUPFAM" id="SSF90123">
    <property type="entry name" value="ABC transporter transmembrane region"/>
    <property type="match status" value="2"/>
</dbReference>
<dbReference type="SUPFAM" id="SSF52540">
    <property type="entry name" value="P-loop containing nucleoside triphosphate hydrolases"/>
    <property type="match status" value="2"/>
</dbReference>
<feature type="transmembrane region" description="Helical" evidence="14">
    <location>
        <begin position="757"/>
        <end position="782"/>
    </location>
</feature>
<feature type="transmembrane region" description="Helical" evidence="14">
    <location>
        <begin position="830"/>
        <end position="853"/>
    </location>
</feature>
<evidence type="ECO:0000256" key="12">
    <source>
        <dbReference type="PROSITE-ProRule" id="PRU00209"/>
    </source>
</evidence>
<feature type="transmembrane region" description="Helical" evidence="14">
    <location>
        <begin position="213"/>
        <end position="235"/>
    </location>
</feature>
<dbReference type="InterPro" id="IPR003593">
    <property type="entry name" value="AAA+_ATPase"/>
</dbReference>
<evidence type="ECO:0000256" key="9">
    <source>
        <dbReference type="ARBA" id="ARBA00022884"/>
    </source>
</evidence>
<dbReference type="VEuPathDB" id="FungiDB:TRICI_004023"/>
<feature type="transmembrane region" description="Helical" evidence="14">
    <location>
        <begin position="941"/>
        <end position="961"/>
    </location>
</feature>
<sequence length="1456" mass="159933">MSADTNKSVDNGDSSGNDELPDPFVHLPLDEATVLKKQLETPQVKISYFTLFRYATKTDVAIILFGYLCSVIGGAALPLFTIVFGNLSQDFANFFTSPSSSADNFQDSVNKNGLYFFYLGLGIIVFTFLYTYIHTDRGEVLAARIRSHYLAAVLRQNIAYFDKLGAGEVTTRITNDTNAIQDGISSKAGIVVSGFSTFICAFVIGFIKDWKLTFILISVVVAIVLVMGCGTIFIIKYTTKSTEVYGGGSSVAEEAFSAIRTAVAFGSQGRLTEKFDGHLQNALRQGIYKGISTSLMVASIFSVVYFAYALAFWQGSRFIASGDTDIGRVITVIIAMMIGAFLLANVAPSFQAIGKALASASKIFEAIDRPSYVDPSSEEGIKLDNVHGEIELKNIKFVYPSRADVTVLEDMNLEIKSGQTVALVGMSGSGKSTIIGLIERFYDPVRGCVTLDGTDITKLNVRWLRQQISLVSQEPTLFGVSIYENIAYGLIGTEYENADEEKKRELVVEACKLANAWGFIQNMTEGLDTNVGERGFLMSGGQKQRIAIARAIISKPKILLLDEATSALDTKSEGIVQDALDKASKDRTTIVIAHRLSTIKHADKIVVMADGRIVETGTHTELLSSNGAYAKLVEAQRINSSAESQESTDNSGAATPQPLVTEDDDIPLAKRVSTQQSVSLRQLESQPPEPEAPKRSVFYLIRMFNKKEKWYIIFGTIGSGFGGFGYTALNILFAKIVESIMVPPSEYGQMRHQVNVYTGYLFMVGVILFIVFLLGIGTLSLASEKLVRHIRYYVFRQFLRMDIEFYDRDENTTGALTSTLAKDAQSIEGLGGATLGQIFQSVIVLLSGMIVGLCFNWRLALVCISTVPVLVLCGFAEVFVLMNLEERAKKVYEDSGSYACEGISAIRTVASLTREHGVWKTYYDRVMGQVKNSRMATVRSSLFYALSQGIAPWIMGLGFWYGATLLKEGKTDIFEFFTAFSCVIFGAQSAGNVFSYAPNMGKAKQAAENISKVLDVSPKIDTWSKDGKTLEDDTVQGHIEFKDVHFRYPTRPHVPVLRGLNLKVNREQYVALVGASGCGKSTTIQLIERFYDTLSGQVTLDGEDISKLNINSYRKQLALVQQEPVLYSGTIRENILLGTNEEGVTEDMMFEAARKANIHDFVMSLPEGYDTLCGSKGSLLSGGQKQRIAIARALIRNPKVLLLDEATSALDSESEKVVQQALDQAAKGRTTIAVAHRISSIQNADNIYVFDNGKICEIGTHQQLLAKRGKPVCTIFRGYSTSRRVLNNAQEPSIVEFLVGNVSKVDLHPDAEKLYVSQIEIGEDREPRTVCSGLVGKIPKNELQDSQVVLVTNLKASKLRGIKSEAMVLAGSNDSTVELVRPPANTKPGQPVQFEGYPFDQAKKSIKPKVWQQIQPRLFVNSEGQVVYRTEEGDRLLTTEDGEFCVVESLREVPVS</sequence>
<dbReference type="GO" id="GO:0090374">
    <property type="term" value="P:oligopeptide export from mitochondrion"/>
    <property type="evidence" value="ECO:0007669"/>
    <property type="project" value="TreeGrafter"/>
</dbReference>
<dbReference type="InterPro" id="IPR002547">
    <property type="entry name" value="tRNA-bd_dom"/>
</dbReference>
<dbReference type="SMART" id="SM00382">
    <property type="entry name" value="AAA"/>
    <property type="match status" value="2"/>
</dbReference>
<dbReference type="Gene3D" id="1.20.1560.10">
    <property type="entry name" value="ABC transporter type 1, transmembrane domain"/>
    <property type="match status" value="1"/>
</dbReference>
<evidence type="ECO:0000256" key="3">
    <source>
        <dbReference type="ARBA" id="ARBA00022448"/>
    </source>
</evidence>
<feature type="region of interest" description="Disordered" evidence="13">
    <location>
        <begin position="639"/>
        <end position="666"/>
    </location>
</feature>
<evidence type="ECO:0000259" key="15">
    <source>
        <dbReference type="PROSITE" id="PS50886"/>
    </source>
</evidence>
<comment type="caution">
    <text evidence="18">The sequence shown here is derived from an EMBL/GenBank/DDBJ whole genome shotgun (WGS) entry which is preliminary data.</text>
</comment>
<feature type="transmembrane region" description="Helical" evidence="14">
    <location>
        <begin position="115"/>
        <end position="133"/>
    </location>
</feature>
<dbReference type="FunFam" id="1.20.1560.10:FF:000102">
    <property type="entry name" value="ABC multidrug transporter Mdr1"/>
    <property type="match status" value="1"/>
</dbReference>
<dbReference type="GO" id="GO:0015421">
    <property type="term" value="F:ABC-type oligopeptide transporter activity"/>
    <property type="evidence" value="ECO:0007669"/>
    <property type="project" value="TreeGrafter"/>
</dbReference>
<dbReference type="PANTHER" id="PTHR43394">
    <property type="entry name" value="ATP-DEPENDENT PERMEASE MDL1, MITOCHONDRIAL"/>
    <property type="match status" value="1"/>
</dbReference>
<dbReference type="PROSITE" id="PS50893">
    <property type="entry name" value="ABC_TRANSPORTER_2"/>
    <property type="match status" value="2"/>
</dbReference>
<name>A0A642V242_9ASCO</name>
<evidence type="ECO:0000259" key="17">
    <source>
        <dbReference type="PROSITE" id="PS50929"/>
    </source>
</evidence>
<dbReference type="InterPro" id="IPR003439">
    <property type="entry name" value="ABC_transporter-like_ATP-bd"/>
</dbReference>
<dbReference type="InterPro" id="IPR017871">
    <property type="entry name" value="ABC_transporter-like_CS"/>
</dbReference>
<feature type="domain" description="TRNA-binding" evidence="15">
    <location>
        <begin position="1291"/>
        <end position="1393"/>
    </location>
</feature>
<dbReference type="InterPro" id="IPR039421">
    <property type="entry name" value="Type_1_exporter"/>
</dbReference>
<evidence type="ECO:0000313" key="18">
    <source>
        <dbReference type="EMBL" id="KAA8910835.1"/>
    </source>
</evidence>
<dbReference type="CDD" id="cd18577">
    <property type="entry name" value="ABC_6TM_Pgp_ABCB1_D1_like"/>
    <property type="match status" value="1"/>
</dbReference>
<gene>
    <name evidence="18" type="ORF">TRICI_004023</name>
</gene>
<keyword evidence="4" id="KW-1003">Cell membrane</keyword>
<proteinExistence type="inferred from homology"/>
<keyword evidence="5 12" id="KW-0820">tRNA-binding</keyword>
<dbReference type="Pfam" id="PF00005">
    <property type="entry name" value="ABC_tran"/>
    <property type="match status" value="2"/>
</dbReference>
<protein>
    <submittedName>
        <fullName evidence="18">Uncharacterized protein</fullName>
    </submittedName>
</protein>
<dbReference type="PROSITE" id="PS50929">
    <property type="entry name" value="ABC_TM1F"/>
    <property type="match status" value="2"/>
</dbReference>
<evidence type="ECO:0000256" key="4">
    <source>
        <dbReference type="ARBA" id="ARBA00022475"/>
    </source>
</evidence>
<evidence type="ECO:0000256" key="2">
    <source>
        <dbReference type="ARBA" id="ARBA00007577"/>
    </source>
</evidence>
<dbReference type="FunFam" id="3.40.50.300:FF:000251">
    <property type="entry name" value="ABC transporter B family member 19"/>
    <property type="match status" value="1"/>
</dbReference>
<dbReference type="InterPro" id="IPR036640">
    <property type="entry name" value="ABC1_TM_sf"/>
</dbReference>
<feature type="transmembrane region" description="Helical" evidence="14">
    <location>
        <begin position="188"/>
        <end position="207"/>
    </location>
</feature>
<evidence type="ECO:0000256" key="8">
    <source>
        <dbReference type="ARBA" id="ARBA00022840"/>
    </source>
</evidence>
<feature type="transmembrane region" description="Helical" evidence="14">
    <location>
        <begin position="710"/>
        <end position="737"/>
    </location>
</feature>
<dbReference type="SUPFAM" id="SSF50249">
    <property type="entry name" value="Nucleic acid-binding proteins"/>
    <property type="match status" value="1"/>
</dbReference>
<keyword evidence="19" id="KW-1185">Reference proteome</keyword>
<dbReference type="PROSITE" id="PS00211">
    <property type="entry name" value="ABC_TRANSPORTER_1"/>
    <property type="match status" value="2"/>
</dbReference>
<evidence type="ECO:0000259" key="16">
    <source>
        <dbReference type="PROSITE" id="PS50893"/>
    </source>
</evidence>
<dbReference type="FunFam" id="3.40.50.300:FF:000302">
    <property type="entry name" value="ATP-binding cassette subfamily B member 5"/>
    <property type="match status" value="1"/>
</dbReference>
<feature type="region of interest" description="Disordered" evidence="13">
    <location>
        <begin position="1"/>
        <end position="21"/>
    </location>
</feature>
<feature type="domain" description="ABC transmembrane type-1" evidence="17">
    <location>
        <begin position="68"/>
        <end position="355"/>
    </location>
</feature>
<dbReference type="Pfam" id="PF01588">
    <property type="entry name" value="tRNA_bind"/>
    <property type="match status" value="1"/>
</dbReference>
<keyword evidence="11 14" id="KW-0472">Membrane</keyword>
<dbReference type="CDD" id="cd02799">
    <property type="entry name" value="tRNA_bind_EMAP-II_like"/>
    <property type="match status" value="1"/>
</dbReference>
<dbReference type="GO" id="GO:0000049">
    <property type="term" value="F:tRNA binding"/>
    <property type="evidence" value="ECO:0007669"/>
    <property type="project" value="UniProtKB-UniRule"/>
</dbReference>
<accession>A0A642V242</accession>
<feature type="transmembrane region" description="Helical" evidence="14">
    <location>
        <begin position="60"/>
        <end position="84"/>
    </location>
</feature>
<keyword evidence="3" id="KW-0813">Transport</keyword>
<feature type="domain" description="ABC transporter" evidence="16">
    <location>
        <begin position="1039"/>
        <end position="1277"/>
    </location>
</feature>
<feature type="transmembrane region" description="Helical" evidence="14">
    <location>
        <begin position="859"/>
        <end position="882"/>
    </location>
</feature>
<feature type="transmembrane region" description="Helical" evidence="14">
    <location>
        <begin position="326"/>
        <end position="347"/>
    </location>
</feature>
<dbReference type="CDD" id="cd18578">
    <property type="entry name" value="ABC_6TM_Pgp_ABCB1_D2_like"/>
    <property type="match status" value="1"/>
</dbReference>
<feature type="compositionally biased region" description="Polar residues" evidence="13">
    <location>
        <begin position="1"/>
        <end position="17"/>
    </location>
</feature>
<comment type="subcellular location">
    <subcellularLocation>
        <location evidence="1">Membrane</location>
        <topology evidence="1">Multi-pass membrane protein</topology>
    </subcellularLocation>
</comment>
<evidence type="ECO:0000256" key="5">
    <source>
        <dbReference type="ARBA" id="ARBA00022555"/>
    </source>
</evidence>
<dbReference type="EMBL" id="SWFS01000300">
    <property type="protein sequence ID" value="KAA8910835.1"/>
    <property type="molecule type" value="Genomic_DNA"/>
</dbReference>
<comment type="similarity">
    <text evidence="2">Belongs to the ABC transporter superfamily. ABCB family. Multidrug resistance exporter (TC 3.A.1.201) subfamily.</text>
</comment>
<dbReference type="InterPro" id="IPR012340">
    <property type="entry name" value="NA-bd_OB-fold"/>
</dbReference>
<dbReference type="InterPro" id="IPR011527">
    <property type="entry name" value="ABC1_TM_dom"/>
</dbReference>
<dbReference type="Gene3D" id="3.40.50.300">
    <property type="entry name" value="P-loop containing nucleotide triphosphate hydrolases"/>
    <property type="match status" value="2"/>
</dbReference>
<evidence type="ECO:0000313" key="19">
    <source>
        <dbReference type="Proteomes" id="UP000761534"/>
    </source>
</evidence>
<dbReference type="CDD" id="cd03249">
    <property type="entry name" value="ABC_MTABC3_MDL1_MDL2"/>
    <property type="match status" value="2"/>
</dbReference>
<keyword evidence="6 14" id="KW-0812">Transmembrane</keyword>
<keyword evidence="7" id="KW-0547">Nucleotide-binding</keyword>
<evidence type="ECO:0000256" key="6">
    <source>
        <dbReference type="ARBA" id="ARBA00022692"/>
    </source>
</evidence>
<feature type="compositionally biased region" description="Polar residues" evidence="13">
    <location>
        <begin position="639"/>
        <end position="654"/>
    </location>
</feature>
<dbReference type="Pfam" id="PF00664">
    <property type="entry name" value="ABC_membrane"/>
    <property type="match status" value="2"/>
</dbReference>
<dbReference type="InterPro" id="IPR027417">
    <property type="entry name" value="P-loop_NTPase"/>
</dbReference>
<feature type="domain" description="ABC transmembrane type-1" evidence="17">
    <location>
        <begin position="713"/>
        <end position="1002"/>
    </location>
</feature>